<reference evidence="7 8" key="2">
    <citation type="submission" date="2007-10" db="EMBL/GenBank/DDBJ databases">
        <authorList>
            <person name="Fulton L."/>
            <person name="Clifton S."/>
            <person name="Fulton B."/>
            <person name="Xu J."/>
            <person name="Minx P."/>
            <person name="Pepin K.H."/>
            <person name="Johnson M."/>
            <person name="Thiruvilangam P."/>
            <person name="Bhonagiri V."/>
            <person name="Nash W.E."/>
            <person name="Wang C."/>
            <person name="Mardis E.R."/>
            <person name="Wilson R.K."/>
        </authorList>
    </citation>
    <scope>NUCLEOTIDE SEQUENCE [LARGE SCALE GENOMIC DNA]</scope>
    <source>
        <strain evidence="7 8">ATCC 27755</strain>
    </source>
</reference>
<evidence type="ECO:0000256" key="3">
    <source>
        <dbReference type="ARBA" id="ARBA00022723"/>
    </source>
</evidence>
<accession>B0G6T4</accession>
<dbReference type="InterPro" id="IPR009040">
    <property type="entry name" value="Ferritin-like_diiron"/>
</dbReference>
<dbReference type="InterPro" id="IPR009078">
    <property type="entry name" value="Ferritin-like_SF"/>
</dbReference>
<name>B0G6T4_9FIRM</name>
<evidence type="ECO:0000313" key="7">
    <source>
        <dbReference type="EMBL" id="EDR46845.1"/>
    </source>
</evidence>
<feature type="domain" description="Ferritin-like diiron" evidence="6">
    <location>
        <begin position="18"/>
        <end position="164"/>
    </location>
</feature>
<evidence type="ECO:0000256" key="1">
    <source>
        <dbReference type="ARBA" id="ARBA00001965"/>
    </source>
</evidence>
<dbReference type="Pfam" id="PF02915">
    <property type="entry name" value="Rubrerythrin"/>
    <property type="match status" value="1"/>
</dbReference>
<dbReference type="CDD" id="cd01041">
    <property type="entry name" value="Rubrerythrin"/>
    <property type="match status" value="1"/>
</dbReference>
<gene>
    <name evidence="7" type="ORF">DORFOR_02068</name>
</gene>
<dbReference type="PANTHER" id="PTHR43865">
    <property type="entry name" value="RUBRERYTHRIN-RELATED"/>
    <property type="match status" value="1"/>
</dbReference>
<dbReference type="InterPro" id="IPR003251">
    <property type="entry name" value="Rr_diiron-bd_dom"/>
</dbReference>
<dbReference type="PaxDb" id="411461-DORFOR_02068"/>
<evidence type="ECO:0000256" key="2">
    <source>
        <dbReference type="ARBA" id="ARBA00022448"/>
    </source>
</evidence>
<dbReference type="InterPro" id="IPR012347">
    <property type="entry name" value="Ferritin-like"/>
</dbReference>
<comment type="cofactor">
    <cofactor evidence="1">
        <name>Fe(3+)</name>
        <dbReference type="ChEBI" id="CHEBI:29034"/>
    </cofactor>
</comment>
<dbReference type="PROSITE" id="PS50905">
    <property type="entry name" value="FERRITIN_LIKE"/>
    <property type="match status" value="1"/>
</dbReference>
<dbReference type="InterPro" id="IPR048574">
    <property type="entry name" value="RUBY_RBDX"/>
</dbReference>
<dbReference type="InterPro" id="IPR052364">
    <property type="entry name" value="Rubrerythrin"/>
</dbReference>
<reference evidence="7 8" key="1">
    <citation type="submission" date="2007-10" db="EMBL/GenBank/DDBJ databases">
        <title>Draft genome sequence of Dorea formicigenerans(ATCC 27755).</title>
        <authorList>
            <person name="Sudarsanam P."/>
            <person name="Ley R."/>
            <person name="Guruge J."/>
            <person name="Turnbaugh P.J."/>
            <person name="Mahowald M."/>
            <person name="Liep D."/>
            <person name="Gordon J."/>
        </authorList>
    </citation>
    <scope>NUCLEOTIDE SEQUENCE [LARGE SCALE GENOMIC DNA]</scope>
    <source>
        <strain evidence="7 8">ATCC 27755</strain>
    </source>
</reference>
<dbReference type="Gene3D" id="2.20.28.10">
    <property type="match status" value="1"/>
</dbReference>
<evidence type="ECO:0000256" key="5">
    <source>
        <dbReference type="ARBA" id="ARBA00023004"/>
    </source>
</evidence>
<dbReference type="GO" id="GO:0046872">
    <property type="term" value="F:metal ion binding"/>
    <property type="evidence" value="ECO:0007669"/>
    <property type="project" value="UniProtKB-KW"/>
</dbReference>
<proteinExistence type="predicted"/>
<evidence type="ECO:0000313" key="8">
    <source>
        <dbReference type="Proteomes" id="UP000005359"/>
    </source>
</evidence>
<dbReference type="STRING" id="411461.DORFOR_02068"/>
<dbReference type="GO" id="GO:0016491">
    <property type="term" value="F:oxidoreductase activity"/>
    <property type="evidence" value="ECO:0007669"/>
    <property type="project" value="InterPro"/>
</dbReference>
<evidence type="ECO:0000259" key="6">
    <source>
        <dbReference type="PROSITE" id="PS50905"/>
    </source>
</evidence>
<dbReference type="PANTHER" id="PTHR43865:SF1">
    <property type="entry name" value="RUBRERYTHRIN-RELATED"/>
    <property type="match status" value="1"/>
</dbReference>
<keyword evidence="4" id="KW-0249">Electron transport</keyword>
<keyword evidence="2" id="KW-0813">Transport</keyword>
<dbReference type="AlphaFoldDB" id="B0G6T4"/>
<dbReference type="EMBL" id="AAXA02000014">
    <property type="protein sequence ID" value="EDR46845.1"/>
    <property type="molecule type" value="Genomic_DNA"/>
</dbReference>
<organism evidence="7 8">
    <name type="scientific">Dorea formicigenerans ATCC 27755</name>
    <dbReference type="NCBI Taxonomy" id="411461"/>
    <lineage>
        <taxon>Bacteria</taxon>
        <taxon>Bacillati</taxon>
        <taxon>Bacillota</taxon>
        <taxon>Clostridia</taxon>
        <taxon>Lachnospirales</taxon>
        <taxon>Lachnospiraceae</taxon>
        <taxon>Dorea</taxon>
    </lineage>
</organism>
<comment type="caution">
    <text evidence="7">The sequence shown here is derived from an EMBL/GenBank/DDBJ whole genome shotgun (WGS) entry which is preliminary data.</text>
</comment>
<dbReference type="NCBIfam" id="NF045767">
    <property type="entry name" value="RuberyRbr"/>
    <property type="match status" value="1"/>
</dbReference>
<dbReference type="SUPFAM" id="SSF57802">
    <property type="entry name" value="Rubredoxin-like"/>
    <property type="match status" value="1"/>
</dbReference>
<keyword evidence="3" id="KW-0479">Metal-binding</keyword>
<protein>
    <submittedName>
        <fullName evidence="7">Rubrerythrin</fullName>
    </submittedName>
</protein>
<dbReference type="Pfam" id="PF21349">
    <property type="entry name" value="RUBY_RBDX"/>
    <property type="match status" value="1"/>
</dbReference>
<evidence type="ECO:0000256" key="4">
    <source>
        <dbReference type="ARBA" id="ARBA00022982"/>
    </source>
</evidence>
<dbReference type="eggNOG" id="COG1592">
    <property type="taxonomic scope" value="Bacteria"/>
</dbReference>
<dbReference type="SUPFAM" id="SSF47240">
    <property type="entry name" value="Ferritin-like"/>
    <property type="match status" value="1"/>
</dbReference>
<keyword evidence="5" id="KW-0408">Iron</keyword>
<dbReference type="Proteomes" id="UP000005359">
    <property type="component" value="Unassembled WGS sequence"/>
</dbReference>
<sequence>MEHTTYRSKKGVCTMAVDFSKSKTRENLMRAFAGESQARNRYTIAAKQASRDNLYSISQIFLFTADQERAHAEVFYELLRGQTEQTIEICGGYPVNLAENVTDLLKSAVHNEMQEFEDVYPEFAKIAKEEGFDQAAGAFDMIAKVEAVHGRRFALLAELLGKNQYFENPDGGEWMCMNCGHIQKGKMAPPVCPSCHYDRGYFIPVELAPYLMPELI</sequence>
<dbReference type="Gene3D" id="1.20.1260.10">
    <property type="match status" value="1"/>
</dbReference>